<comment type="function">
    <text evidence="3">Ring cyclization and eight-electron oxidation of 3a-(2-amino-2-carboxyethyl)-4,5-dioxo-4,5,6,7,8,9-hexahydroquinoline-7,9-dicarboxylic-acid to PQQ.</text>
</comment>
<dbReference type="PANTHER" id="PTHR40279:SF3">
    <property type="entry name" value="4-AMINOBENZOATE SYNTHASE"/>
    <property type="match status" value="1"/>
</dbReference>
<comment type="pathway">
    <text evidence="3">Cofactor biosynthesis; pyrroloquinoline quinone biosynthesis.</text>
</comment>
<evidence type="ECO:0000256" key="1">
    <source>
        <dbReference type="ARBA" id="ARBA00022905"/>
    </source>
</evidence>
<dbReference type="InterPro" id="IPR004305">
    <property type="entry name" value="Thiaminase-2/PQQC"/>
</dbReference>
<keyword evidence="6" id="KW-1185">Reference proteome</keyword>
<dbReference type="UniPathway" id="UPA00539"/>
<dbReference type="OrthoDB" id="9800756at2"/>
<dbReference type="SUPFAM" id="SSF48613">
    <property type="entry name" value="Heme oxygenase-like"/>
    <property type="match status" value="1"/>
</dbReference>
<organism evidence="5 6">
    <name type="scientific">Alteromonas marina</name>
    <dbReference type="NCBI Taxonomy" id="203795"/>
    <lineage>
        <taxon>Bacteria</taxon>
        <taxon>Pseudomonadati</taxon>
        <taxon>Pseudomonadota</taxon>
        <taxon>Gammaproteobacteria</taxon>
        <taxon>Alteromonadales</taxon>
        <taxon>Alteromonadaceae</taxon>
        <taxon>Alteromonas/Salinimonas group</taxon>
        <taxon>Alteromonas</taxon>
    </lineage>
</organism>
<evidence type="ECO:0000259" key="4">
    <source>
        <dbReference type="Pfam" id="PF03070"/>
    </source>
</evidence>
<comment type="caution">
    <text evidence="5">The sequence shown here is derived from an EMBL/GenBank/DDBJ whole genome shotgun (WGS) entry which is preliminary data.</text>
</comment>
<evidence type="ECO:0000256" key="2">
    <source>
        <dbReference type="ARBA" id="ARBA00023002"/>
    </source>
</evidence>
<sequence>MTEHAWSRQEFEQKLREKGAYYHIHHPFHKRMNEGHCSVDEIQGWVANRLYYQMAIPVKDAAILANCEEQSVRRTWIQRIIDHDGREGEDGLGGIEAWLRLGEAVGLDRSELLDETHLLPAVKFAVNAYVNFARRASWEEAACSSLTEMFAPEIHQSRLDTWPRHYTWIDSEGFTYFQMRLSQARRDVEHGLQITLDHFVTRQQQEHALNILQFKIDILWSIADAICFAYEYKRKPFDGIADQRVCHKGRF</sequence>
<dbReference type="RefSeq" id="WP_039223500.1">
    <property type="nucleotide sequence ID" value="NZ_JWLW01000066.1"/>
</dbReference>
<feature type="domain" description="Thiaminase-2/PQQC" evidence="4">
    <location>
        <begin position="13"/>
        <end position="223"/>
    </location>
</feature>
<dbReference type="PANTHER" id="PTHR40279">
    <property type="entry name" value="PQQC-LIKE PROTEIN"/>
    <property type="match status" value="1"/>
</dbReference>
<accession>A0A0B3Y0H4</accession>
<comment type="catalytic activity">
    <reaction evidence="3">
        <text>6-(2-amino-2-carboxyethyl)-7,8-dioxo-1,2,3,4,7,8-hexahydroquinoline-2,4-dicarboxylate + 3 O2 = pyrroloquinoline quinone + 2 H2O2 + 2 H2O + H(+)</text>
        <dbReference type="Rhea" id="RHEA:10692"/>
        <dbReference type="ChEBI" id="CHEBI:15377"/>
        <dbReference type="ChEBI" id="CHEBI:15378"/>
        <dbReference type="ChEBI" id="CHEBI:15379"/>
        <dbReference type="ChEBI" id="CHEBI:16240"/>
        <dbReference type="ChEBI" id="CHEBI:58442"/>
        <dbReference type="ChEBI" id="CHEBI:58778"/>
        <dbReference type="EC" id="1.3.3.11"/>
    </reaction>
</comment>
<dbReference type="AlphaFoldDB" id="A0A0B3Y0H4"/>
<keyword evidence="1 3" id="KW-0884">PQQ biosynthesis</keyword>
<reference evidence="5 6" key="1">
    <citation type="submission" date="2014-12" db="EMBL/GenBank/DDBJ databases">
        <title>Genome sequencing of Alteromonas marina AD001.</title>
        <authorList>
            <person name="Adrian T.G.S."/>
            <person name="Chan K.G."/>
        </authorList>
    </citation>
    <scope>NUCLEOTIDE SEQUENCE [LARGE SCALE GENOMIC DNA]</scope>
    <source>
        <strain evidence="5 6">AD001</strain>
    </source>
</reference>
<dbReference type="EC" id="1.3.3.11" evidence="3"/>
<comment type="similarity">
    <text evidence="3">Belongs to the PqqC family.</text>
</comment>
<dbReference type="GO" id="GO:0018189">
    <property type="term" value="P:pyrroloquinoline quinone biosynthetic process"/>
    <property type="evidence" value="ECO:0007669"/>
    <property type="project" value="UniProtKB-UniRule"/>
</dbReference>
<dbReference type="InterPro" id="IPR016084">
    <property type="entry name" value="Haem_Oase-like_multi-hlx"/>
</dbReference>
<dbReference type="HAMAP" id="MF_00654">
    <property type="entry name" value="PQQ_syn_PqqC"/>
    <property type="match status" value="1"/>
</dbReference>
<dbReference type="InterPro" id="IPR011845">
    <property type="entry name" value="PqqC"/>
</dbReference>
<gene>
    <name evidence="3" type="primary">pqqC</name>
    <name evidence="5" type="ORF">RJ41_17575</name>
</gene>
<name>A0A0B3Y0H4_9ALTE</name>
<dbReference type="Pfam" id="PF03070">
    <property type="entry name" value="TENA_THI-4"/>
    <property type="match status" value="1"/>
</dbReference>
<evidence type="ECO:0000313" key="6">
    <source>
        <dbReference type="Proteomes" id="UP000031197"/>
    </source>
</evidence>
<dbReference type="Proteomes" id="UP000031197">
    <property type="component" value="Unassembled WGS sequence"/>
</dbReference>
<dbReference type="GO" id="GO:0033732">
    <property type="term" value="F:pyrroloquinoline-quinone synthase activity"/>
    <property type="evidence" value="ECO:0007669"/>
    <property type="project" value="UniProtKB-EC"/>
</dbReference>
<proteinExistence type="inferred from homology"/>
<dbReference type="NCBIfam" id="TIGR02111">
    <property type="entry name" value="PQQ_syn_pqqC"/>
    <property type="match status" value="1"/>
</dbReference>
<evidence type="ECO:0000313" key="5">
    <source>
        <dbReference type="EMBL" id="KHT44662.1"/>
    </source>
</evidence>
<dbReference type="Gene3D" id="1.20.910.10">
    <property type="entry name" value="Heme oxygenase-like"/>
    <property type="match status" value="1"/>
</dbReference>
<dbReference type="InterPro" id="IPR039068">
    <property type="entry name" value="PqqC-like"/>
</dbReference>
<protein>
    <recommendedName>
        <fullName evidence="3">Pyrroloquinoline-quinone synthase</fullName>
        <ecNumber evidence="3">1.3.3.11</ecNumber>
    </recommendedName>
    <alternativeName>
        <fullName evidence="3">Coenzyme PQQ synthesis protein C</fullName>
    </alternativeName>
    <alternativeName>
        <fullName evidence="3">Pyrroloquinoline quinone biosynthesis protein C</fullName>
    </alternativeName>
</protein>
<dbReference type="EMBL" id="JWLW01000066">
    <property type="protein sequence ID" value="KHT44662.1"/>
    <property type="molecule type" value="Genomic_DNA"/>
</dbReference>
<keyword evidence="2 3" id="KW-0560">Oxidoreductase</keyword>
<evidence type="ECO:0000256" key="3">
    <source>
        <dbReference type="HAMAP-Rule" id="MF_00654"/>
    </source>
</evidence>